<gene>
    <name evidence="6" type="ORF">HELGO_WM45722</name>
</gene>
<reference evidence="6" key="1">
    <citation type="submission" date="2020-01" db="EMBL/GenBank/DDBJ databases">
        <authorList>
            <person name="Meier V. D."/>
            <person name="Meier V D."/>
        </authorList>
    </citation>
    <scope>NUCLEOTIDE SEQUENCE</scope>
    <source>
        <strain evidence="6">HLG_WM_MAG_06</strain>
    </source>
</reference>
<evidence type="ECO:0000256" key="1">
    <source>
        <dbReference type="ARBA" id="ARBA00010923"/>
    </source>
</evidence>
<evidence type="ECO:0000256" key="4">
    <source>
        <dbReference type="SAM" id="Coils"/>
    </source>
</evidence>
<dbReference type="PANTHER" id="PTHR43140">
    <property type="entry name" value="TYPE-1 RESTRICTION ENZYME ECOKI SPECIFICITY PROTEIN"/>
    <property type="match status" value="1"/>
</dbReference>
<proteinExistence type="inferred from homology"/>
<evidence type="ECO:0000313" key="6">
    <source>
        <dbReference type="EMBL" id="CAA6811740.1"/>
    </source>
</evidence>
<organism evidence="6">
    <name type="scientific">uncultured Sulfurovum sp</name>
    <dbReference type="NCBI Taxonomy" id="269237"/>
    <lineage>
        <taxon>Bacteria</taxon>
        <taxon>Pseudomonadati</taxon>
        <taxon>Campylobacterota</taxon>
        <taxon>Epsilonproteobacteria</taxon>
        <taxon>Campylobacterales</taxon>
        <taxon>Sulfurovaceae</taxon>
        <taxon>Sulfurovum</taxon>
        <taxon>environmental samples</taxon>
    </lineage>
</organism>
<feature type="domain" description="Type I restriction modification DNA specificity" evidence="5">
    <location>
        <begin position="337"/>
        <end position="489"/>
    </location>
</feature>
<keyword evidence="3" id="KW-0238">DNA-binding</keyword>
<dbReference type="EMBL" id="CACVAP010000063">
    <property type="protein sequence ID" value="CAA6811740.1"/>
    <property type="molecule type" value="Genomic_DNA"/>
</dbReference>
<dbReference type="SUPFAM" id="SSF116734">
    <property type="entry name" value="DNA methylase specificity domain"/>
    <property type="match status" value="2"/>
</dbReference>
<feature type="coiled-coil region" evidence="4">
    <location>
        <begin position="475"/>
        <end position="502"/>
    </location>
</feature>
<dbReference type="CDD" id="cd17262">
    <property type="entry name" value="RMtype1_S_Aco12261I-TRD2-CR2"/>
    <property type="match status" value="1"/>
</dbReference>
<comment type="similarity">
    <text evidence="1">Belongs to the type-I restriction system S methylase family.</text>
</comment>
<dbReference type="InterPro" id="IPR000055">
    <property type="entry name" value="Restrct_endonuc_typeI_TRD"/>
</dbReference>
<dbReference type="InterPro" id="IPR051212">
    <property type="entry name" value="Type-I_RE_S_subunit"/>
</dbReference>
<sequence>MEKDKFYYYALAYKNQTDVVIVKSPSNNNENKKFLGYEWSNAKGNEGIHYITKSTIKVKDESLEEEDKRILENLQGLKHINTPLYNPEDLEDESKINKIIRDNFNNIKANISTELEAFVSRARLVDMLDFNRVDFNKAISLTEKKVQKAMDSKWELIKLGTIAPYITDKIDFSDIKVKNYISTDNLLQNRKGMIEFSGNLNVTRITQYKENDILISNIRPYLKKIWFADRNAGCSNDVMVFRSSNPKKYLPKYIFYILSTDMFFNYVMSEKQGIKMPRGNKSKIPQFLIPTPNTNTQSQIIQECQKVDDEVVEAKEIVEQIKKEIDDVIDSISGNLIKLGDIVKNLDNLRVPIAKNKRSKGIYPYYGASGIVDYVDKYVIDDYVLLISEDGANLKTRNTPIAFTVKGKAWINNHVHILKFDNKSTHKLVELYLNKIDLSNFITGQAQPKLNQKNMSQIKIPFPALETQKQIVAKIEILESKINDAQKIIDEAQNKKETILKKYL</sequence>
<dbReference type="AlphaFoldDB" id="A0A6S6T8L0"/>
<dbReference type="Pfam" id="PF01420">
    <property type="entry name" value="Methylase_S"/>
    <property type="match status" value="2"/>
</dbReference>
<dbReference type="EC" id="3.1.21.3" evidence="6"/>
<accession>A0A6S6T8L0</accession>
<evidence type="ECO:0000256" key="2">
    <source>
        <dbReference type="ARBA" id="ARBA00022747"/>
    </source>
</evidence>
<name>A0A6S6T8L0_9BACT</name>
<keyword evidence="4" id="KW-0175">Coiled coil</keyword>
<protein>
    <submittedName>
        <fullName evidence="6">Type I restriction-modification system, specificity subunit S (EC)</fullName>
        <ecNumber evidence="6">3.1.21.3</ecNumber>
    </submittedName>
</protein>
<feature type="coiled-coil region" evidence="4">
    <location>
        <begin position="304"/>
        <end position="331"/>
    </location>
</feature>
<feature type="domain" description="Type I restriction modification DNA specificity" evidence="5">
    <location>
        <begin position="152"/>
        <end position="313"/>
    </location>
</feature>
<dbReference type="PANTHER" id="PTHR43140:SF1">
    <property type="entry name" value="TYPE I RESTRICTION ENZYME ECOKI SPECIFICITY SUBUNIT"/>
    <property type="match status" value="1"/>
</dbReference>
<evidence type="ECO:0000259" key="5">
    <source>
        <dbReference type="Pfam" id="PF01420"/>
    </source>
</evidence>
<keyword evidence="6" id="KW-0378">Hydrolase</keyword>
<dbReference type="GO" id="GO:0009035">
    <property type="term" value="F:type I site-specific deoxyribonuclease activity"/>
    <property type="evidence" value="ECO:0007669"/>
    <property type="project" value="UniProtKB-EC"/>
</dbReference>
<dbReference type="GO" id="GO:0009307">
    <property type="term" value="P:DNA restriction-modification system"/>
    <property type="evidence" value="ECO:0007669"/>
    <property type="project" value="UniProtKB-KW"/>
</dbReference>
<dbReference type="GO" id="GO:0003677">
    <property type="term" value="F:DNA binding"/>
    <property type="evidence" value="ECO:0007669"/>
    <property type="project" value="UniProtKB-KW"/>
</dbReference>
<dbReference type="InterPro" id="IPR044946">
    <property type="entry name" value="Restrct_endonuc_typeI_TRD_sf"/>
</dbReference>
<keyword evidence="2" id="KW-0680">Restriction system</keyword>
<evidence type="ECO:0000256" key="3">
    <source>
        <dbReference type="ARBA" id="ARBA00023125"/>
    </source>
</evidence>
<dbReference type="Gene3D" id="3.90.220.20">
    <property type="entry name" value="DNA methylase specificity domains"/>
    <property type="match status" value="2"/>
</dbReference>